<evidence type="ECO:0000256" key="2">
    <source>
        <dbReference type="ARBA" id="ARBA00022723"/>
    </source>
</evidence>
<dbReference type="Gene3D" id="3.40.50.10310">
    <property type="entry name" value="Creatininase"/>
    <property type="match status" value="1"/>
</dbReference>
<comment type="similarity">
    <text evidence="5">Belongs to the creatininase superfamily.</text>
</comment>
<dbReference type="Pfam" id="PF02633">
    <property type="entry name" value="Creatininase"/>
    <property type="match status" value="1"/>
</dbReference>
<protein>
    <submittedName>
        <fullName evidence="6">Creatininase family protein</fullName>
    </submittedName>
</protein>
<keyword evidence="3" id="KW-0378">Hydrolase</keyword>
<dbReference type="KEGG" id="abaw:D5400_19815"/>
<dbReference type="GO" id="GO:0016811">
    <property type="term" value="F:hydrolase activity, acting on carbon-nitrogen (but not peptide) bonds, in linear amides"/>
    <property type="evidence" value="ECO:0007669"/>
    <property type="project" value="TreeGrafter"/>
</dbReference>
<accession>A0A3S9B8P2</accession>
<evidence type="ECO:0000256" key="4">
    <source>
        <dbReference type="ARBA" id="ARBA00022833"/>
    </source>
</evidence>
<dbReference type="InterPro" id="IPR024087">
    <property type="entry name" value="Creatininase-like_sf"/>
</dbReference>
<dbReference type="PANTHER" id="PTHR35005">
    <property type="entry name" value="3-DEHYDRO-SCYLLO-INOSOSE HYDROLASE"/>
    <property type="match status" value="1"/>
</dbReference>
<evidence type="ECO:0000256" key="5">
    <source>
        <dbReference type="ARBA" id="ARBA00024029"/>
    </source>
</evidence>
<dbReference type="GO" id="GO:0009231">
    <property type="term" value="P:riboflavin biosynthetic process"/>
    <property type="evidence" value="ECO:0007669"/>
    <property type="project" value="TreeGrafter"/>
</dbReference>
<comment type="cofactor">
    <cofactor evidence="1">
        <name>Zn(2+)</name>
        <dbReference type="ChEBI" id="CHEBI:29105"/>
    </cofactor>
</comment>
<dbReference type="AlphaFoldDB" id="A0A3S9B8P2"/>
<dbReference type="Proteomes" id="UP000268192">
    <property type="component" value="Chromosome"/>
</dbReference>
<evidence type="ECO:0000256" key="1">
    <source>
        <dbReference type="ARBA" id="ARBA00001947"/>
    </source>
</evidence>
<name>A0A3S9B8P2_9HYPH</name>
<dbReference type="InterPro" id="IPR003785">
    <property type="entry name" value="Creatininase/forma_Hydrolase"/>
</dbReference>
<keyword evidence="2" id="KW-0479">Metal-binding</keyword>
<keyword evidence="7" id="KW-1185">Reference proteome</keyword>
<gene>
    <name evidence="6" type="ORF">D5400_19815</name>
</gene>
<evidence type="ECO:0000313" key="6">
    <source>
        <dbReference type="EMBL" id="AZN73234.1"/>
    </source>
</evidence>
<organism evidence="6 7">
    <name type="scientific">Georhizobium profundi</name>
    <dbReference type="NCBI Taxonomy" id="2341112"/>
    <lineage>
        <taxon>Bacteria</taxon>
        <taxon>Pseudomonadati</taxon>
        <taxon>Pseudomonadota</taxon>
        <taxon>Alphaproteobacteria</taxon>
        <taxon>Hyphomicrobiales</taxon>
        <taxon>Rhizobiaceae</taxon>
        <taxon>Georhizobium</taxon>
    </lineage>
</organism>
<evidence type="ECO:0000256" key="3">
    <source>
        <dbReference type="ARBA" id="ARBA00022801"/>
    </source>
</evidence>
<dbReference type="PANTHER" id="PTHR35005:SF1">
    <property type="entry name" value="2-AMINO-5-FORMYLAMINO-6-RIBOSYLAMINOPYRIMIDIN-4(3H)-ONE 5'-MONOPHOSPHATE DEFORMYLASE"/>
    <property type="match status" value="1"/>
</dbReference>
<proteinExistence type="inferred from homology"/>
<dbReference type="GO" id="GO:0046872">
    <property type="term" value="F:metal ion binding"/>
    <property type="evidence" value="ECO:0007669"/>
    <property type="project" value="UniProtKB-KW"/>
</dbReference>
<dbReference type="OrthoDB" id="9801445at2"/>
<reference evidence="6 7" key="1">
    <citation type="submission" date="2018-09" db="EMBL/GenBank/DDBJ databases">
        <title>Marinorhizobium profundi gen. nov., sp. nov., isolated from a deep-sea sediment sample from the New Britain Trench and proposal of Marinorhizobiaceae fam. nov. in the order Rhizobiales of the class Alphaproteobacteria.</title>
        <authorList>
            <person name="Cao J."/>
        </authorList>
    </citation>
    <scope>NUCLEOTIDE SEQUENCE [LARGE SCALE GENOMIC DNA]</scope>
    <source>
        <strain evidence="6 7">WS11</strain>
    </source>
</reference>
<dbReference type="EMBL" id="CP032509">
    <property type="protein sequence ID" value="AZN73234.1"/>
    <property type="molecule type" value="Genomic_DNA"/>
</dbReference>
<dbReference type="RefSeq" id="WP_126011943.1">
    <property type="nucleotide sequence ID" value="NZ_CP032509.1"/>
</dbReference>
<keyword evidence="4" id="KW-0862">Zinc</keyword>
<sequence>MGIPPATPGDTPRAIPERFLSADLRDIEGRATEPADRADWIAVLPLGAHEQHGPHLPFETDTIIADGLVHRIVALLPDNLPVTMLPVEPVGYSIEHMDVAGTRTLGYQEAIERWLGIAADLNAAGIRKFVMLNAHGGNAPLMTVIATEARVRFNMLAVATSWTRFPLPEGVISPADKPFDIHGGLIETSIILALKPETVAMDKAENFPSFQRELAGNMRHLRAYGPHAFGWKASDLNPQGVVGDAASADAEAGRRIIDHAAAQFIELLDDVHRFDAARLT</sequence>
<dbReference type="SUPFAM" id="SSF102215">
    <property type="entry name" value="Creatininase"/>
    <property type="match status" value="1"/>
</dbReference>
<evidence type="ECO:0000313" key="7">
    <source>
        <dbReference type="Proteomes" id="UP000268192"/>
    </source>
</evidence>